<dbReference type="STRING" id="1190415.SAMN05216593_101269"/>
<dbReference type="OrthoDB" id="1522895at2"/>
<dbReference type="NCBIfam" id="TIGR03362">
    <property type="entry name" value="VI_chp_7"/>
    <property type="match status" value="1"/>
</dbReference>
<organism evidence="2 3">
    <name type="scientific">Pseudomonas asturiensis</name>
    <dbReference type="NCBI Taxonomy" id="1190415"/>
    <lineage>
        <taxon>Bacteria</taxon>
        <taxon>Pseudomonadati</taxon>
        <taxon>Pseudomonadota</taxon>
        <taxon>Gammaproteobacteria</taxon>
        <taxon>Pseudomonadales</taxon>
        <taxon>Pseudomonadaceae</taxon>
        <taxon>Pseudomonas</taxon>
    </lineage>
</organism>
<dbReference type="PANTHER" id="PTHR37024">
    <property type="entry name" value="TYPE VI SECRETION SYSTEM DUF2094 AND IMPA-RELATED DOMAIN PROTEIN"/>
    <property type="match status" value="1"/>
</dbReference>
<dbReference type="InterPro" id="IPR010657">
    <property type="entry name" value="ImpA_N"/>
</dbReference>
<dbReference type="EMBL" id="FRDA01000001">
    <property type="protein sequence ID" value="SHM51030.1"/>
    <property type="molecule type" value="Genomic_DNA"/>
</dbReference>
<reference evidence="2 3" key="1">
    <citation type="submission" date="2016-11" db="EMBL/GenBank/DDBJ databases">
        <authorList>
            <person name="Jaros S."/>
            <person name="Januszkiewicz K."/>
            <person name="Wedrychowicz H."/>
        </authorList>
    </citation>
    <scope>NUCLEOTIDE SEQUENCE [LARGE SCALE GENOMIC DNA]</scope>
    <source>
        <strain evidence="2 3">LMG 26898</strain>
    </source>
</reference>
<evidence type="ECO:0000313" key="2">
    <source>
        <dbReference type="EMBL" id="SHM51030.1"/>
    </source>
</evidence>
<dbReference type="InterPro" id="IPR017739">
    <property type="entry name" value="T6SS-assoc_VCA0119"/>
</dbReference>
<proteinExistence type="predicted"/>
<dbReference type="AlphaFoldDB" id="A0A1M7JD47"/>
<dbReference type="Pfam" id="PF16989">
    <property type="entry name" value="T6SS_VasJ"/>
    <property type="match status" value="1"/>
</dbReference>
<dbReference type="Pfam" id="PF06812">
    <property type="entry name" value="ImpA_N"/>
    <property type="match status" value="1"/>
</dbReference>
<feature type="domain" description="ImpA N-terminal" evidence="1">
    <location>
        <begin position="15"/>
        <end position="124"/>
    </location>
</feature>
<name>A0A1M7JD47_9PSED</name>
<accession>A0A1M7JD47</accession>
<protein>
    <submittedName>
        <fullName evidence="2">Type VI secretion system protein VasJ</fullName>
    </submittedName>
</protein>
<dbReference type="PANTHER" id="PTHR37024:SF5">
    <property type="entry name" value="IMPA N-TERMINAL DOMAIN-CONTAINING PROTEIN"/>
    <property type="match status" value="1"/>
</dbReference>
<evidence type="ECO:0000259" key="1">
    <source>
        <dbReference type="Pfam" id="PF06812"/>
    </source>
</evidence>
<sequence>MDRLSALYLRIAQTSISSLCYAGNDVRYSTDFEALETHLKGEQSMHGAGHVDWDKVRELSERILREQSKDLRVACWLVWALYKCEAFPGLLAGIELLLHICKHHWPVLYPIKSGTRTAAFAWLVSRLEKVLVEEVSVKKQLSLFERLSVHLEVLDELLGLHFGEASPLLLPLRRRLDRMLKLASQDESKPMAIVTQVKEVATQLFSPAPVGNDKEARKALGTQQELARALCAWWLRQKATDPRALRLNRTLLWLTIESAPDCNGERITALRGLPADRLNDYKGRFEQGKYADLVVDIEMSIARSPFWFDGQRMVWECFEALQAQGAMREVEIQFALFLQRVSGIADLHFYDGQPFADEATQSWIATHVMPHVTPEQSERSSANASVGTVWNVVSDEVAEALPKTGFKQAVQVLMQHLKEARNARERFFWQFAVARLCCRAKKFELARVQLELLDQQLQNAGLEHWEFDTFLEVSQLLYSCYELLPPTQETRVSKEALYRRLCQYDFESVLSKS</sequence>
<gene>
    <name evidence="2" type="ORF">SAMN05216593_101269</name>
</gene>
<dbReference type="Proteomes" id="UP000183983">
    <property type="component" value="Unassembled WGS sequence"/>
</dbReference>
<evidence type="ECO:0000313" key="3">
    <source>
        <dbReference type="Proteomes" id="UP000183983"/>
    </source>
</evidence>
<dbReference type="RefSeq" id="WP_073161919.1">
    <property type="nucleotide sequence ID" value="NZ_FRDA01000001.1"/>
</dbReference>